<keyword evidence="4 6" id="KW-0472">Membrane</keyword>
<dbReference type="GO" id="GO:0016020">
    <property type="term" value="C:membrane"/>
    <property type="evidence" value="ECO:0007669"/>
    <property type="project" value="UniProtKB-SubCell"/>
</dbReference>
<dbReference type="InterPro" id="IPR051694">
    <property type="entry name" value="Immunoregulatory_rcpt-like"/>
</dbReference>
<protein>
    <submittedName>
        <fullName evidence="7">Uncharacterized protein</fullName>
    </submittedName>
</protein>
<name>A0A6A5YK76_9PLEO</name>
<feature type="compositionally biased region" description="Polar residues" evidence="5">
    <location>
        <begin position="148"/>
        <end position="158"/>
    </location>
</feature>
<organism evidence="7 8">
    <name type="scientific">Lophiotrema nucula</name>
    <dbReference type="NCBI Taxonomy" id="690887"/>
    <lineage>
        <taxon>Eukaryota</taxon>
        <taxon>Fungi</taxon>
        <taxon>Dikarya</taxon>
        <taxon>Ascomycota</taxon>
        <taxon>Pezizomycotina</taxon>
        <taxon>Dothideomycetes</taxon>
        <taxon>Pleosporomycetidae</taxon>
        <taxon>Pleosporales</taxon>
        <taxon>Lophiotremataceae</taxon>
        <taxon>Lophiotrema</taxon>
    </lineage>
</organism>
<evidence type="ECO:0000256" key="2">
    <source>
        <dbReference type="ARBA" id="ARBA00022692"/>
    </source>
</evidence>
<dbReference type="GO" id="GO:0071944">
    <property type="term" value="C:cell periphery"/>
    <property type="evidence" value="ECO:0007669"/>
    <property type="project" value="UniProtKB-ARBA"/>
</dbReference>
<keyword evidence="8" id="KW-1185">Reference proteome</keyword>
<proteinExistence type="predicted"/>
<feature type="compositionally biased region" description="Polar residues" evidence="5">
    <location>
        <begin position="103"/>
        <end position="116"/>
    </location>
</feature>
<evidence type="ECO:0000256" key="1">
    <source>
        <dbReference type="ARBA" id="ARBA00004167"/>
    </source>
</evidence>
<accession>A0A6A5YK76</accession>
<comment type="subcellular location">
    <subcellularLocation>
        <location evidence="1">Membrane</location>
        <topology evidence="1">Single-pass membrane protein</topology>
    </subcellularLocation>
</comment>
<dbReference type="AlphaFoldDB" id="A0A6A5YK76"/>
<feature type="compositionally biased region" description="Low complexity" evidence="5">
    <location>
        <begin position="122"/>
        <end position="146"/>
    </location>
</feature>
<dbReference type="EMBL" id="ML977361">
    <property type="protein sequence ID" value="KAF2106558.1"/>
    <property type="molecule type" value="Genomic_DNA"/>
</dbReference>
<dbReference type="OrthoDB" id="5421765at2759"/>
<dbReference type="PANTHER" id="PTHR15549">
    <property type="entry name" value="PAIRED IMMUNOGLOBULIN-LIKE TYPE 2 RECEPTOR"/>
    <property type="match status" value="1"/>
</dbReference>
<keyword evidence="3 6" id="KW-1133">Transmembrane helix</keyword>
<evidence type="ECO:0000256" key="6">
    <source>
        <dbReference type="SAM" id="Phobius"/>
    </source>
</evidence>
<sequence length="502" mass="53617">MGGDDRPQEFKDQASVFEYPVTVSAKALTVTFYSDYNKTTELHFIDPTATRPPIITLGLPAPTTSQWAALGNDGFFLWTSGLNAVGGSINQVHFATISGNTSDPSSWSDLPATPQTVAPGISTTTDGSATSSSASATASTKNSPSTLPSPTGPESTSNASAIVTATSTPSKVPIASHKGLSNGAVAGVAIGCLLVGALLAGFLVWFCLGRYKRKQHARDHEGSALAFLPREKTAAVVKAQSVESGSPISKVLDNALPQPSEDKAISGEIAKLESSVKNHVQSYYHNRSISPGLLDLDDLHALGNNLPISTGTLSTLLGHPETRDIALRFVIAWVMISRMELYSDPDTTFLPPEIARCFQTVSNSDGTSRAHALFLANWRRITAELLQSTYSQNSFSSSDSRSYSIGAALSVLDAILQPYADSRMDNNQRVRNLEEILKRAASFAFTLFAHPSSWTFDWKEEQGVKSGSLCIFPALLQVSDDTGEAVKPPRQFSDAVVRTLDG</sequence>
<evidence type="ECO:0000256" key="3">
    <source>
        <dbReference type="ARBA" id="ARBA00022989"/>
    </source>
</evidence>
<feature type="region of interest" description="Disordered" evidence="5">
    <location>
        <begin position="103"/>
        <end position="158"/>
    </location>
</feature>
<dbReference type="Proteomes" id="UP000799770">
    <property type="component" value="Unassembled WGS sequence"/>
</dbReference>
<dbReference type="PANTHER" id="PTHR15549:SF26">
    <property type="entry name" value="AXIAL BUDDING PATTERN PROTEIN 2-RELATED"/>
    <property type="match status" value="1"/>
</dbReference>
<evidence type="ECO:0000256" key="4">
    <source>
        <dbReference type="ARBA" id="ARBA00023136"/>
    </source>
</evidence>
<feature type="transmembrane region" description="Helical" evidence="6">
    <location>
        <begin position="184"/>
        <end position="208"/>
    </location>
</feature>
<evidence type="ECO:0000313" key="7">
    <source>
        <dbReference type="EMBL" id="KAF2106558.1"/>
    </source>
</evidence>
<evidence type="ECO:0000256" key="5">
    <source>
        <dbReference type="SAM" id="MobiDB-lite"/>
    </source>
</evidence>
<evidence type="ECO:0000313" key="8">
    <source>
        <dbReference type="Proteomes" id="UP000799770"/>
    </source>
</evidence>
<reference evidence="7" key="1">
    <citation type="journal article" date="2020" name="Stud. Mycol.">
        <title>101 Dothideomycetes genomes: a test case for predicting lifestyles and emergence of pathogens.</title>
        <authorList>
            <person name="Haridas S."/>
            <person name="Albert R."/>
            <person name="Binder M."/>
            <person name="Bloem J."/>
            <person name="Labutti K."/>
            <person name="Salamov A."/>
            <person name="Andreopoulos B."/>
            <person name="Baker S."/>
            <person name="Barry K."/>
            <person name="Bills G."/>
            <person name="Bluhm B."/>
            <person name="Cannon C."/>
            <person name="Castanera R."/>
            <person name="Culley D."/>
            <person name="Daum C."/>
            <person name="Ezra D."/>
            <person name="Gonzalez J."/>
            <person name="Henrissat B."/>
            <person name="Kuo A."/>
            <person name="Liang C."/>
            <person name="Lipzen A."/>
            <person name="Lutzoni F."/>
            <person name="Magnuson J."/>
            <person name="Mondo S."/>
            <person name="Nolan M."/>
            <person name="Ohm R."/>
            <person name="Pangilinan J."/>
            <person name="Park H.-J."/>
            <person name="Ramirez L."/>
            <person name="Alfaro M."/>
            <person name="Sun H."/>
            <person name="Tritt A."/>
            <person name="Yoshinaga Y."/>
            <person name="Zwiers L.-H."/>
            <person name="Turgeon B."/>
            <person name="Goodwin S."/>
            <person name="Spatafora J."/>
            <person name="Crous P."/>
            <person name="Grigoriev I."/>
        </authorList>
    </citation>
    <scope>NUCLEOTIDE SEQUENCE</scope>
    <source>
        <strain evidence="7">CBS 627.86</strain>
    </source>
</reference>
<keyword evidence="2 6" id="KW-0812">Transmembrane</keyword>
<gene>
    <name evidence="7" type="ORF">BDV96DRAFT_330258</name>
</gene>